<dbReference type="Proteomes" id="UP000288227">
    <property type="component" value="Unassembled WGS sequence"/>
</dbReference>
<dbReference type="InterPro" id="IPR027417">
    <property type="entry name" value="P-loop_NTPase"/>
</dbReference>
<proteinExistence type="predicted"/>
<dbReference type="GO" id="GO:0016887">
    <property type="term" value="F:ATP hydrolysis activity"/>
    <property type="evidence" value="ECO:0007669"/>
    <property type="project" value="InterPro"/>
</dbReference>
<dbReference type="InterPro" id="IPR003959">
    <property type="entry name" value="ATPase_AAA_core"/>
</dbReference>
<gene>
    <name evidence="2" type="ORF">SanaruYs_18860</name>
</gene>
<sequence>MKITAIEIQNVRGFQEIGKTEFSDTINILIGPNNAGKSTILNSIFHLQRNVLSKNDITIGKNQGIIQIYFKGQHNQIPNNSPFDRFTLNLTNNQRSYGVLNSSALSLTLNTFPEKEPNNLIYPYLSKRKVGGYVNSINEENANSVNGNLTNLYSKIDRLVTPQFQPGNSQYIKACNDILGFEMSSLAKGGGKEAVYFVHNLEHIPLTAMGEGVANILGLITDLCIAENKIFLIEEPENDIHPKALKALLNLIAEKSNSNQFFISTHSNIVMKYLGSVIGSKVFKITNYESDSLRTNLKKSSISEVPNTPTDRLKVLEELGYDFFDLDLWKAWLFLEESSAEVIIRDYLMEWFVPKLKFQLRTFSAGSTSKVKPKFEDFNRLFVFLHLEPSYKNKVWVYIDGGDEETEIISDMKQVYSASGWSEKNFNQFSQHNFEKYYPNRFKEEVEKALALTSKQEKRIAKQNLLIKVKTWIVNHETEAKEEFKISAAEVIEVLKSIKRELNQG</sequence>
<evidence type="ECO:0000313" key="3">
    <source>
        <dbReference type="Proteomes" id="UP000288227"/>
    </source>
</evidence>
<accession>A0A401U9R7</accession>
<dbReference type="PANTHER" id="PTHR43581:SF4">
    <property type="entry name" value="ATP_GTP PHOSPHATASE"/>
    <property type="match status" value="1"/>
</dbReference>
<keyword evidence="3" id="KW-1185">Reference proteome</keyword>
<dbReference type="Gene3D" id="3.40.50.300">
    <property type="entry name" value="P-loop containing nucleotide triphosphate hydrolases"/>
    <property type="match status" value="1"/>
</dbReference>
<evidence type="ECO:0000259" key="1">
    <source>
        <dbReference type="Pfam" id="PF13304"/>
    </source>
</evidence>
<name>A0A401U9R7_9BACT</name>
<dbReference type="Pfam" id="PF13304">
    <property type="entry name" value="AAA_21"/>
    <property type="match status" value="1"/>
</dbReference>
<dbReference type="AlphaFoldDB" id="A0A401U9R7"/>
<reference evidence="2 3" key="1">
    <citation type="submission" date="2018-11" db="EMBL/GenBank/DDBJ databases">
        <title>Chryseotalea sanarue gen. nov., sp., nov., a member of the family Cytophagaceae, isolated from a brackish lake in Hamamatsu Japan.</title>
        <authorList>
            <person name="Maejima Y."/>
            <person name="Iino T."/>
            <person name="Muraguchi Y."/>
            <person name="Fukuda K."/>
            <person name="Ohkuma M."/>
            <person name="Moriuchi R."/>
            <person name="Dohra H."/>
            <person name="Kimbara K."/>
            <person name="Shintani M."/>
        </authorList>
    </citation>
    <scope>NUCLEOTIDE SEQUENCE [LARGE SCALE GENOMIC DNA]</scope>
    <source>
        <strain evidence="2 3">Ys</strain>
    </source>
</reference>
<organism evidence="2 3">
    <name type="scientific">Chryseotalea sanaruensis</name>
    <dbReference type="NCBI Taxonomy" id="2482724"/>
    <lineage>
        <taxon>Bacteria</taxon>
        <taxon>Pseudomonadati</taxon>
        <taxon>Bacteroidota</taxon>
        <taxon>Cytophagia</taxon>
        <taxon>Cytophagales</taxon>
        <taxon>Chryseotaleaceae</taxon>
        <taxon>Chryseotalea</taxon>
    </lineage>
</organism>
<comment type="caution">
    <text evidence="2">The sequence shown here is derived from an EMBL/GenBank/DDBJ whole genome shotgun (WGS) entry which is preliminary data.</text>
</comment>
<dbReference type="GO" id="GO:0005524">
    <property type="term" value="F:ATP binding"/>
    <property type="evidence" value="ECO:0007669"/>
    <property type="project" value="InterPro"/>
</dbReference>
<dbReference type="RefSeq" id="WP_127122312.1">
    <property type="nucleotide sequence ID" value="NZ_BHXQ01000003.1"/>
</dbReference>
<dbReference type="PANTHER" id="PTHR43581">
    <property type="entry name" value="ATP/GTP PHOSPHATASE"/>
    <property type="match status" value="1"/>
</dbReference>
<dbReference type="EMBL" id="BHXQ01000003">
    <property type="protein sequence ID" value="GCC51658.1"/>
    <property type="molecule type" value="Genomic_DNA"/>
</dbReference>
<dbReference type="SUPFAM" id="SSF52540">
    <property type="entry name" value="P-loop containing nucleoside triphosphate hydrolases"/>
    <property type="match status" value="1"/>
</dbReference>
<dbReference type="InterPro" id="IPR051396">
    <property type="entry name" value="Bact_Antivir_Def_Nuclease"/>
</dbReference>
<protein>
    <recommendedName>
        <fullName evidence="1">ATPase AAA-type core domain-containing protein</fullName>
    </recommendedName>
</protein>
<feature type="domain" description="ATPase AAA-type core" evidence="1">
    <location>
        <begin position="26"/>
        <end position="271"/>
    </location>
</feature>
<evidence type="ECO:0000313" key="2">
    <source>
        <dbReference type="EMBL" id="GCC51658.1"/>
    </source>
</evidence>
<dbReference type="OrthoDB" id="9792800at2"/>